<keyword evidence="1" id="KW-0732">Signal</keyword>
<dbReference type="Proteomes" id="UP000219514">
    <property type="component" value="Unassembled WGS sequence"/>
</dbReference>
<gene>
    <name evidence="2" type="ORF">SAMN06893097_10877</name>
</gene>
<keyword evidence="3" id="KW-1185">Reference proteome</keyword>
<evidence type="ECO:0000313" key="2">
    <source>
        <dbReference type="EMBL" id="SNX97712.1"/>
    </source>
</evidence>
<evidence type="ECO:0008006" key="4">
    <source>
        <dbReference type="Google" id="ProtNLM"/>
    </source>
</evidence>
<organism evidence="2 3">
    <name type="scientific">Geodermatophilus sabuli</name>
    <dbReference type="NCBI Taxonomy" id="1564158"/>
    <lineage>
        <taxon>Bacteria</taxon>
        <taxon>Bacillati</taxon>
        <taxon>Actinomycetota</taxon>
        <taxon>Actinomycetes</taxon>
        <taxon>Geodermatophilales</taxon>
        <taxon>Geodermatophilaceae</taxon>
        <taxon>Geodermatophilus</taxon>
    </lineage>
</organism>
<accession>A0A285EEZ3</accession>
<name>A0A285EEZ3_9ACTN</name>
<dbReference type="AlphaFoldDB" id="A0A285EEZ3"/>
<evidence type="ECO:0000256" key="1">
    <source>
        <dbReference type="ARBA" id="ARBA00022729"/>
    </source>
</evidence>
<protein>
    <recommendedName>
        <fullName evidence="4">DUF4352 domain-containing protein</fullName>
    </recommendedName>
</protein>
<reference evidence="2 3" key="1">
    <citation type="submission" date="2017-09" db="EMBL/GenBank/DDBJ databases">
        <authorList>
            <person name="Ehlers B."/>
            <person name="Leendertz F.H."/>
        </authorList>
    </citation>
    <scope>NUCLEOTIDE SEQUENCE [LARGE SCALE GENOMIC DNA]</scope>
    <source>
        <strain evidence="2 3">DSM 46844</strain>
    </source>
</reference>
<dbReference type="EMBL" id="OBDO01000008">
    <property type="protein sequence ID" value="SNX97712.1"/>
    <property type="molecule type" value="Genomic_DNA"/>
</dbReference>
<dbReference type="Gene3D" id="2.60.40.1240">
    <property type="match status" value="1"/>
</dbReference>
<proteinExistence type="predicted"/>
<sequence>MTAVDLDGDAIVEEANQFNDPPSGRYVIVEVDAQYVGDDEGNAFWDLSYVFNGTDARQYSDGDCSAVLPNDGIDAPTLNPGGSASFQVCVDVPPSAIDGGLLFIEPLMSFDDEDRVYFAIR</sequence>
<dbReference type="InterPro" id="IPR029050">
    <property type="entry name" value="Immunoprotect_excell_Ig-like"/>
</dbReference>
<evidence type="ECO:0000313" key="3">
    <source>
        <dbReference type="Proteomes" id="UP000219514"/>
    </source>
</evidence>